<comment type="caution">
    <text evidence="9">The sequence shown here is derived from an EMBL/GenBank/DDBJ whole genome shotgun (WGS) entry which is preliminary data.</text>
</comment>
<dbReference type="EMBL" id="JQCD01000024">
    <property type="protein sequence ID" value="KRN76950.1"/>
    <property type="molecule type" value="Genomic_DNA"/>
</dbReference>
<keyword evidence="7 8" id="KW-0315">Glutamine amidotransferase</keyword>
<evidence type="ECO:0000256" key="8">
    <source>
        <dbReference type="HAMAP-Rule" id="MF_00421"/>
    </source>
</evidence>
<dbReference type="AlphaFoldDB" id="A0A0R2JM54"/>
<dbReference type="GO" id="GO:0005737">
    <property type="term" value="C:cytoplasm"/>
    <property type="evidence" value="ECO:0007669"/>
    <property type="project" value="UniProtKB-SubCell"/>
</dbReference>
<comment type="pathway">
    <text evidence="8">Purine metabolism; IMP biosynthesis via de novo pathway; 5-amino-1-(5-phospho-D-ribosyl)imidazole from N(2)-formyl-N(1)-(5-phospho-D-ribosyl)glycinamide: step 1/2.</text>
</comment>
<keyword evidence="6 8" id="KW-0067">ATP-binding</keyword>
<keyword evidence="5 8" id="KW-0378">Hydrolase</keyword>
<dbReference type="RefSeq" id="WP_057787788.1">
    <property type="nucleotide sequence ID" value="NZ_JQCD01000024.1"/>
</dbReference>
<dbReference type="GO" id="GO:0004642">
    <property type="term" value="F:phosphoribosylformylglycinamidine synthase activity"/>
    <property type="evidence" value="ECO:0007669"/>
    <property type="project" value="UniProtKB-UniRule"/>
</dbReference>
<dbReference type="PROSITE" id="PS51273">
    <property type="entry name" value="GATASE_TYPE_1"/>
    <property type="match status" value="1"/>
</dbReference>
<feature type="active site" evidence="8">
    <location>
        <position position="195"/>
    </location>
</feature>
<feature type="active site" description="Nucleophile" evidence="8">
    <location>
        <position position="86"/>
    </location>
</feature>
<accession>A0A0R2JM54</accession>
<dbReference type="UniPathway" id="UPA00074">
    <property type="reaction ID" value="UER00128"/>
</dbReference>
<dbReference type="SUPFAM" id="SSF52317">
    <property type="entry name" value="Class I glutamine amidotransferase-like"/>
    <property type="match status" value="1"/>
</dbReference>
<evidence type="ECO:0000313" key="10">
    <source>
        <dbReference type="Proteomes" id="UP000051673"/>
    </source>
</evidence>
<evidence type="ECO:0000256" key="1">
    <source>
        <dbReference type="ARBA" id="ARBA00022490"/>
    </source>
</evidence>
<reference evidence="9 10" key="1">
    <citation type="journal article" date="2015" name="Genome Announc.">
        <title>Expanding the biotechnology potential of lactobacilli through comparative genomics of 213 strains and associated genera.</title>
        <authorList>
            <person name="Sun Z."/>
            <person name="Harris H.M."/>
            <person name="McCann A."/>
            <person name="Guo C."/>
            <person name="Argimon S."/>
            <person name="Zhang W."/>
            <person name="Yang X."/>
            <person name="Jeffery I.B."/>
            <person name="Cooney J.C."/>
            <person name="Kagawa T.F."/>
            <person name="Liu W."/>
            <person name="Song Y."/>
            <person name="Salvetti E."/>
            <person name="Wrobel A."/>
            <person name="Rasinkangas P."/>
            <person name="Parkhill J."/>
            <person name="Rea M.C."/>
            <person name="O'Sullivan O."/>
            <person name="Ritari J."/>
            <person name="Douillard F.P."/>
            <person name="Paul Ross R."/>
            <person name="Yang R."/>
            <person name="Briner A.E."/>
            <person name="Felis G.E."/>
            <person name="de Vos W.M."/>
            <person name="Barrangou R."/>
            <person name="Klaenhammer T.R."/>
            <person name="Caufield P.W."/>
            <person name="Cui Y."/>
            <person name="Zhang H."/>
            <person name="O'Toole P.W."/>
        </authorList>
    </citation>
    <scope>NUCLEOTIDE SEQUENCE [LARGE SCALE GENOMIC DNA]</scope>
    <source>
        <strain evidence="9 10">DSM 20014</strain>
    </source>
</reference>
<sequence>MKSVVVRFPGSNCDEDMYYALKDLGLAPEFISAQSDASLDEYDAIFLPGGFSYGDYLRTGAIARFSPIMAAVQTAAAQGKIVVGICNGFQILTESGLLPGQLMMNEVPGFICDETELVINQKTSAFTNAYTAEQILVPVAHADGRYYADAETLQRLEDQNQIVFKYAENLNGSENRIAGITNEQGNVLGMMPHPERAVETLLGNTDGQNFFKSILATVAAQGVN</sequence>
<dbReference type="OrthoDB" id="9804441at2"/>
<keyword evidence="3 8" id="KW-0547">Nucleotide-binding</keyword>
<evidence type="ECO:0000313" key="9">
    <source>
        <dbReference type="EMBL" id="KRN76950.1"/>
    </source>
</evidence>
<dbReference type="PANTHER" id="PTHR47552:SF1">
    <property type="entry name" value="PHOSPHORIBOSYLFORMYLGLYCINAMIDINE SYNTHASE SUBUNIT PURQ"/>
    <property type="match status" value="1"/>
</dbReference>
<keyword evidence="2 8" id="KW-0436">Ligase</keyword>
<dbReference type="InterPro" id="IPR010075">
    <property type="entry name" value="PRibForGlyAmidine_synth_PurQ"/>
</dbReference>
<name>A0A0R2JM54_9LACO</name>
<feature type="active site" evidence="8">
    <location>
        <position position="193"/>
    </location>
</feature>
<dbReference type="NCBIfam" id="NF002957">
    <property type="entry name" value="PRK03619.1"/>
    <property type="match status" value="1"/>
</dbReference>
<comment type="catalytic activity">
    <reaction evidence="8">
        <text>N(2)-formyl-N(1)-(5-phospho-beta-D-ribosyl)glycinamide + L-glutamine + ATP + H2O = 2-formamido-N(1)-(5-O-phospho-beta-D-ribosyl)acetamidine + L-glutamate + ADP + phosphate + H(+)</text>
        <dbReference type="Rhea" id="RHEA:17129"/>
        <dbReference type="ChEBI" id="CHEBI:15377"/>
        <dbReference type="ChEBI" id="CHEBI:15378"/>
        <dbReference type="ChEBI" id="CHEBI:29985"/>
        <dbReference type="ChEBI" id="CHEBI:30616"/>
        <dbReference type="ChEBI" id="CHEBI:43474"/>
        <dbReference type="ChEBI" id="CHEBI:58359"/>
        <dbReference type="ChEBI" id="CHEBI:147286"/>
        <dbReference type="ChEBI" id="CHEBI:147287"/>
        <dbReference type="ChEBI" id="CHEBI:456216"/>
        <dbReference type="EC" id="6.3.5.3"/>
    </reaction>
</comment>
<protein>
    <recommendedName>
        <fullName evidence="8">Phosphoribosylformylglycinamidine synthase subunit PurQ</fullName>
        <shortName evidence="8">FGAM synthase</shortName>
        <ecNumber evidence="8">6.3.5.3</ecNumber>
    </recommendedName>
    <alternativeName>
        <fullName evidence="8">Formylglycinamide ribonucleotide amidotransferase subunit I</fullName>
        <shortName evidence="8">FGAR amidotransferase I</shortName>
        <shortName evidence="8">FGAR-AT I</shortName>
    </alternativeName>
    <alternativeName>
        <fullName evidence="8">Glutaminase PurQ</fullName>
        <ecNumber evidence="8">3.5.1.2</ecNumber>
    </alternativeName>
    <alternativeName>
        <fullName evidence="8">Phosphoribosylformylglycinamidine synthase subunit I</fullName>
    </alternativeName>
</protein>
<keyword evidence="1 8" id="KW-0963">Cytoplasm</keyword>
<comment type="catalytic activity">
    <reaction evidence="8">
        <text>L-glutamine + H2O = L-glutamate + NH4(+)</text>
        <dbReference type="Rhea" id="RHEA:15889"/>
        <dbReference type="ChEBI" id="CHEBI:15377"/>
        <dbReference type="ChEBI" id="CHEBI:28938"/>
        <dbReference type="ChEBI" id="CHEBI:29985"/>
        <dbReference type="ChEBI" id="CHEBI:58359"/>
        <dbReference type="EC" id="3.5.1.2"/>
    </reaction>
</comment>
<dbReference type="Proteomes" id="UP000051673">
    <property type="component" value="Unassembled WGS sequence"/>
</dbReference>
<dbReference type="EC" id="6.3.5.3" evidence="8"/>
<evidence type="ECO:0000256" key="4">
    <source>
        <dbReference type="ARBA" id="ARBA00022755"/>
    </source>
</evidence>
<dbReference type="PATRIC" id="fig|1620.3.peg.467"/>
<evidence type="ECO:0000256" key="2">
    <source>
        <dbReference type="ARBA" id="ARBA00022598"/>
    </source>
</evidence>
<organism evidence="9 10">
    <name type="scientific">Weissella minor</name>
    <dbReference type="NCBI Taxonomy" id="1620"/>
    <lineage>
        <taxon>Bacteria</taxon>
        <taxon>Bacillati</taxon>
        <taxon>Bacillota</taxon>
        <taxon>Bacilli</taxon>
        <taxon>Lactobacillales</taxon>
        <taxon>Lactobacillaceae</taxon>
        <taxon>Weissella</taxon>
    </lineage>
</organism>
<dbReference type="GO" id="GO:0006189">
    <property type="term" value="P:'de novo' IMP biosynthetic process"/>
    <property type="evidence" value="ECO:0007669"/>
    <property type="project" value="UniProtKB-UniRule"/>
</dbReference>
<keyword evidence="4 8" id="KW-0658">Purine biosynthesis</keyword>
<comment type="subcellular location">
    <subcellularLocation>
        <location evidence="8">Cytoplasm</location>
    </subcellularLocation>
</comment>
<comment type="subunit">
    <text evidence="8">Part of the FGAM synthase complex composed of 1 PurL, 1 PurQ and 2 PurS subunits.</text>
</comment>
<dbReference type="PANTHER" id="PTHR47552">
    <property type="entry name" value="PHOSPHORIBOSYLFORMYLGLYCINAMIDINE SYNTHASE SUBUNIT PURQ"/>
    <property type="match status" value="1"/>
</dbReference>
<dbReference type="HAMAP" id="MF_00421">
    <property type="entry name" value="PurQ"/>
    <property type="match status" value="1"/>
</dbReference>
<comment type="function">
    <text evidence="8">Part of the phosphoribosylformylglycinamidine synthase complex involved in the purines biosynthetic pathway. Catalyzes the ATP-dependent conversion of formylglycinamide ribonucleotide (FGAR) and glutamine to yield formylglycinamidine ribonucleotide (FGAM) and glutamate. The FGAM synthase complex is composed of three subunits. PurQ produces an ammonia molecule by converting glutamine to glutamate. PurL transfers the ammonia molecule to FGAR to form FGAM in an ATP-dependent manner. PurS interacts with PurQ and PurL and is thought to assist in the transfer of the ammonia molecule from PurQ to PurL.</text>
</comment>
<dbReference type="PIRSF" id="PIRSF001586">
    <property type="entry name" value="FGAM_synth_I"/>
    <property type="match status" value="1"/>
</dbReference>
<evidence type="ECO:0000256" key="7">
    <source>
        <dbReference type="ARBA" id="ARBA00022962"/>
    </source>
</evidence>
<dbReference type="STRING" id="1620.IV67_GL000462"/>
<dbReference type="EC" id="3.5.1.2" evidence="8"/>
<dbReference type="Gene3D" id="3.40.50.880">
    <property type="match status" value="1"/>
</dbReference>
<keyword evidence="10" id="KW-1185">Reference proteome</keyword>
<proteinExistence type="inferred from homology"/>
<dbReference type="SMART" id="SM01211">
    <property type="entry name" value="GATase_5"/>
    <property type="match status" value="1"/>
</dbReference>
<dbReference type="CDD" id="cd01740">
    <property type="entry name" value="GATase1_FGAR_AT"/>
    <property type="match status" value="1"/>
</dbReference>
<dbReference type="GO" id="GO:0005524">
    <property type="term" value="F:ATP binding"/>
    <property type="evidence" value="ECO:0007669"/>
    <property type="project" value="UniProtKB-KW"/>
</dbReference>
<dbReference type="NCBIfam" id="TIGR01737">
    <property type="entry name" value="FGAM_synth_I"/>
    <property type="match status" value="1"/>
</dbReference>
<evidence type="ECO:0000256" key="3">
    <source>
        <dbReference type="ARBA" id="ARBA00022741"/>
    </source>
</evidence>
<evidence type="ECO:0000256" key="5">
    <source>
        <dbReference type="ARBA" id="ARBA00022801"/>
    </source>
</evidence>
<dbReference type="GO" id="GO:0004359">
    <property type="term" value="F:glutaminase activity"/>
    <property type="evidence" value="ECO:0007669"/>
    <property type="project" value="UniProtKB-EC"/>
</dbReference>
<dbReference type="Pfam" id="PF13507">
    <property type="entry name" value="GATase_5"/>
    <property type="match status" value="1"/>
</dbReference>
<dbReference type="InterPro" id="IPR029062">
    <property type="entry name" value="Class_I_gatase-like"/>
</dbReference>
<gene>
    <name evidence="8" type="primary">purQ</name>
    <name evidence="9" type="ORF">IV67_GL000462</name>
</gene>
<evidence type="ECO:0000256" key="6">
    <source>
        <dbReference type="ARBA" id="ARBA00022840"/>
    </source>
</evidence>